<accession>A0A1K0J8V5</accession>
<organism evidence="1">
    <name type="scientific">Cupriavidus necator</name>
    <name type="common">Alcaligenes eutrophus</name>
    <name type="synonym">Ralstonia eutropha</name>
    <dbReference type="NCBI Taxonomy" id="106590"/>
    <lineage>
        <taxon>Bacteria</taxon>
        <taxon>Pseudomonadati</taxon>
        <taxon>Pseudomonadota</taxon>
        <taxon>Betaproteobacteria</taxon>
        <taxon>Burkholderiales</taxon>
        <taxon>Burkholderiaceae</taxon>
        <taxon>Cupriavidus</taxon>
    </lineage>
</organism>
<name>A0A1K0J8V5_CUPNE</name>
<dbReference type="AlphaFoldDB" id="A0A1K0J8V5"/>
<sequence>MTQQLLNDLTQWVGDDLAASSAGDLGTANADLRTQQRIVRRLVTNPGDYIFHPDYGAGLPAKIGDTADIPAIRGLIRTQLRLEEGVAQNPEPQITVTSITNGIAVGILYTSSVTRRPVSLSFNVNK</sequence>
<dbReference type="RefSeq" id="WP_340524048.1">
    <property type="nucleotide sequence ID" value="NZ_FMSH01000154.1"/>
</dbReference>
<reference evidence="1" key="1">
    <citation type="submission" date="2016-09" db="EMBL/GenBank/DDBJ databases">
        <authorList>
            <person name="Capua I."/>
            <person name="De Benedictis P."/>
            <person name="Joannis T."/>
            <person name="Lombin L.H."/>
            <person name="Cattoli G."/>
        </authorList>
    </citation>
    <scope>NUCLEOTIDE SEQUENCE</scope>
    <source>
        <strain evidence="1">B9</strain>
    </source>
</reference>
<dbReference type="SUPFAM" id="SSF160719">
    <property type="entry name" value="gpW/gp25-like"/>
    <property type="match status" value="1"/>
</dbReference>
<gene>
    <name evidence="1" type="ORF">CNECB9_2370088</name>
</gene>
<evidence type="ECO:0000313" key="1">
    <source>
        <dbReference type="EMBL" id="SCU75514.1"/>
    </source>
</evidence>
<protein>
    <submittedName>
        <fullName evidence="1">Putative phage tail protein</fullName>
    </submittedName>
</protein>
<dbReference type="Gene3D" id="3.10.450.40">
    <property type="match status" value="1"/>
</dbReference>
<proteinExistence type="predicted"/>
<dbReference type="EMBL" id="FMSH01000154">
    <property type="protein sequence ID" value="SCU75514.1"/>
    <property type="molecule type" value="Genomic_DNA"/>
</dbReference>